<gene>
    <name evidence="1" type="ORF">U14_02664</name>
</gene>
<dbReference type="STRING" id="1499966.U14_02664"/>
<dbReference type="NCBIfam" id="TIGR03087">
    <property type="entry name" value="stp1"/>
    <property type="match status" value="1"/>
</dbReference>
<dbReference type="EMBL" id="DF820457">
    <property type="protein sequence ID" value="GAK51420.1"/>
    <property type="molecule type" value="Genomic_DNA"/>
</dbReference>
<dbReference type="HOGENOM" id="CLU_028014_3_0_0"/>
<evidence type="ECO:0000313" key="1">
    <source>
        <dbReference type="EMBL" id="GAK51420.1"/>
    </source>
</evidence>
<organism evidence="1">
    <name type="scientific">Candidatus Moduliflexus flocculans</name>
    <dbReference type="NCBI Taxonomy" id="1499966"/>
    <lineage>
        <taxon>Bacteria</taxon>
        <taxon>Candidatus Moduliflexota</taxon>
        <taxon>Candidatus Moduliflexia</taxon>
        <taxon>Candidatus Moduliflexales</taxon>
        <taxon>Candidatus Moduliflexaceae</taxon>
    </lineage>
</organism>
<dbReference type="GO" id="GO:0016757">
    <property type="term" value="F:glycosyltransferase activity"/>
    <property type="evidence" value="ECO:0007669"/>
    <property type="project" value="TreeGrafter"/>
</dbReference>
<dbReference type="Gene3D" id="3.40.50.2000">
    <property type="entry name" value="Glycogen Phosphorylase B"/>
    <property type="match status" value="2"/>
</dbReference>
<dbReference type="CDD" id="cd03801">
    <property type="entry name" value="GT4_PimA-like"/>
    <property type="match status" value="1"/>
</dbReference>
<sequence>MNILFLTQRVPYPPNRGDKLRAFNEIKLLARNYRIFLTCLADDERDVAHKAALSEFCASVDIVYNPPLLANMRALAHLISTKPLTLPFFSSNRLRQIVRQKIEKERIDVLFAYCSSMAQYIDRVPHLPKIIDFVDVDSEKWAQYAKRSRVPRSWVYAAESRRLRKYERWLAENFQHSIFVSEQEKRDFQRLVCDVPTLTALPNGVDRGQFYPSATLPDSNTLIFTGAMDYFANIETVIYFTRNILPKIRESVPDVVFYIVGSHPTEEVVQLGRDDPKIIVTGFVESVLPYMHKATAFVAPMRIARGLQNKILEAMASGVPVVTNTLGFEGISAVPGQDILVEDKPEAFAQKVIRLMQEPDLRNSLARKGLQVIEKHYIWENNLERLEYIIHSTNL</sequence>
<evidence type="ECO:0000313" key="2">
    <source>
        <dbReference type="Proteomes" id="UP000030700"/>
    </source>
</evidence>
<dbReference type="PANTHER" id="PTHR12526">
    <property type="entry name" value="GLYCOSYLTRANSFERASE"/>
    <property type="match status" value="1"/>
</dbReference>
<protein>
    <submittedName>
        <fullName evidence="1">Glycosyl transferase, group I</fullName>
    </submittedName>
</protein>
<keyword evidence="1" id="KW-0808">Transferase</keyword>
<name>A0A081BM04_9BACT</name>
<dbReference type="SUPFAM" id="SSF53756">
    <property type="entry name" value="UDP-Glycosyltransferase/glycogen phosphorylase"/>
    <property type="match status" value="1"/>
</dbReference>
<dbReference type="InterPro" id="IPR017521">
    <property type="entry name" value="Sugar_tfrase_PEP-CTERM_Stp1"/>
</dbReference>
<dbReference type="AlphaFoldDB" id="A0A081BM04"/>
<dbReference type="Proteomes" id="UP000030700">
    <property type="component" value="Unassembled WGS sequence"/>
</dbReference>
<accession>A0A081BM04</accession>
<keyword evidence="2" id="KW-1185">Reference proteome</keyword>
<reference evidence="1" key="1">
    <citation type="journal article" date="2015" name="PeerJ">
        <title>First genomic representation of candidate bacterial phylum KSB3 points to enhanced environmental sensing as a trigger of wastewater bulking.</title>
        <authorList>
            <person name="Sekiguchi Y."/>
            <person name="Ohashi A."/>
            <person name="Parks D.H."/>
            <person name="Yamauchi T."/>
            <person name="Tyson G.W."/>
            <person name="Hugenholtz P."/>
        </authorList>
    </citation>
    <scope>NUCLEOTIDE SEQUENCE [LARGE SCALE GENOMIC DNA]</scope>
</reference>
<proteinExistence type="predicted"/>
<dbReference type="Pfam" id="PF13692">
    <property type="entry name" value="Glyco_trans_1_4"/>
    <property type="match status" value="1"/>
</dbReference>
<dbReference type="PANTHER" id="PTHR12526:SF600">
    <property type="entry name" value="GLYCOSYL TRANSFERASE GROUP 1"/>
    <property type="match status" value="1"/>
</dbReference>